<evidence type="ECO:0000313" key="2">
    <source>
        <dbReference type="Proteomes" id="UP000040841"/>
    </source>
</evidence>
<dbReference type="RefSeq" id="WP_049678846.1">
    <property type="nucleotide sequence ID" value="NZ_CABMMJ010000007.1"/>
</dbReference>
<comment type="caution">
    <text evidence="1">The sequence shown here is derived from an EMBL/GenBank/DDBJ whole genome shotgun (WGS) entry which is preliminary data.</text>
</comment>
<accession>A0AA36LT95</accession>
<reference evidence="1 2" key="1">
    <citation type="submission" date="2015-03" db="EMBL/GenBank/DDBJ databases">
        <authorList>
            <consortium name="Pathogen Informatics"/>
            <person name="Murphy D."/>
        </authorList>
    </citation>
    <scope>NUCLEOTIDE SEQUENCE [LARGE SCALE GENOMIC DNA]</scope>
    <source>
        <strain evidence="1 2">FE82747</strain>
    </source>
</reference>
<dbReference type="Proteomes" id="UP000040841">
    <property type="component" value="Unassembled WGS sequence"/>
</dbReference>
<organism evidence="1 2">
    <name type="scientific">Yersinia mollaretii</name>
    <dbReference type="NCBI Taxonomy" id="33060"/>
    <lineage>
        <taxon>Bacteria</taxon>
        <taxon>Pseudomonadati</taxon>
        <taxon>Pseudomonadota</taxon>
        <taxon>Gammaproteobacteria</taxon>
        <taxon>Enterobacterales</taxon>
        <taxon>Yersiniaceae</taxon>
        <taxon>Yersinia</taxon>
    </lineage>
</organism>
<sequence>MKITPHSFNKCVSRIVKSLDFSHEKKSIKNNLIHKVNFNCFEERKLYNLISELEKDFDYNDDYDKKLPIYIQIWDEINKSDDHRNYVLLEAQANKGKRSDELCCFLVEQGWLVEHTNIEFPSQNHVLDDLRSDALCQQAIRKLIVKGVQENIQSIVDGKSSPPKGWAKKEHEKQESILSIVCYVLGLTTDKENGAKNRLGQDPISNIVSSITNRAYGFIKQNIGGEDPDRKVMHKIVDSYYRCYSNKEKLPSAEIIDKVITEIANTVFISSNPHDEDYHTLLDDCNSPLSIEASAHKIISKAILHPIISEKYFKHMESRVHSNSFRQPNGEKKEYISMEKEYLATDETQHIYSSQFYKDIEGYLRSINTNLTDNDILSCSMDYHQYFCKQFGLNVPSLAALESFQRLTIESNKRRAVYIE</sequence>
<name>A0AA36LT95_YERMO</name>
<dbReference type="EMBL" id="CQBM01000007">
    <property type="protein sequence ID" value="CNI28227.1"/>
    <property type="molecule type" value="Genomic_DNA"/>
</dbReference>
<dbReference type="AlphaFoldDB" id="A0AA36LT95"/>
<protein>
    <submittedName>
        <fullName evidence="1">Uncharacterized protein</fullName>
    </submittedName>
</protein>
<gene>
    <name evidence="1" type="ORF">ERS008502_02777</name>
</gene>
<proteinExistence type="predicted"/>
<evidence type="ECO:0000313" key="1">
    <source>
        <dbReference type="EMBL" id="CNI28227.1"/>
    </source>
</evidence>